<dbReference type="EMBL" id="KU659593">
    <property type="protein sequence ID" value="ANW12244.1"/>
    <property type="molecule type" value="Genomic_DNA"/>
</dbReference>
<reference evidence="3" key="1">
    <citation type="submission" date="2016-01" db="EMBL/GenBank/DDBJ databases">
        <authorList>
            <person name="Oliw E.H."/>
        </authorList>
    </citation>
    <scope>NUCLEOTIDE SEQUENCE</scope>
    <source>
        <strain evidence="3">164</strain>
    </source>
</reference>
<accession>A0A1B1V5G8</accession>
<evidence type="ECO:0000256" key="1">
    <source>
        <dbReference type="SAM" id="MobiDB-lite"/>
    </source>
</evidence>
<keyword evidence="2" id="KW-1133">Transmembrane helix</keyword>
<sequence length="234" mass="26984">MASTATPPSPTKVQQTPTTATTTMTTNFPTSQWPLRDKNLTTLNRIKYDPELLIHYIFDAIQNSEDFNVIRVCKIRVVKTGGTLLSHYYAHIEISNGYSFEFHPGSQPKTFQNVHTSGNIIMVLILCDECCKQELRDYIHGENRFNVAFMNCESILCKRKSAQTVMITLALLIIFLNMLKFSWYFMFFVLFIIVVLYINNNYLVSNPYIIVCPHKSYYGATQQQLYWTAIDGND</sequence>
<keyword evidence="2" id="KW-0472">Membrane</keyword>
<name>A0A1B1V5G8_9ABAC</name>
<protein>
    <submittedName>
        <fullName evidence="3">Ac81</fullName>
    </submittedName>
</protein>
<evidence type="ECO:0000256" key="2">
    <source>
        <dbReference type="SAM" id="Phobius"/>
    </source>
</evidence>
<feature type="transmembrane region" description="Helical" evidence="2">
    <location>
        <begin position="165"/>
        <end position="198"/>
    </location>
</feature>
<keyword evidence="2" id="KW-0812">Transmembrane</keyword>
<organism evidence="3">
    <name type="scientific">Malacosoma sp. alphabaculovirus</name>
    <dbReference type="NCBI Taxonomy" id="1881632"/>
    <lineage>
        <taxon>Viruses</taxon>
        <taxon>Viruses incertae sedis</taxon>
        <taxon>Naldaviricetes</taxon>
        <taxon>Lefavirales</taxon>
        <taxon>Baculoviridae</taxon>
        <taxon>Alphabaculovirus</taxon>
    </lineage>
</organism>
<feature type="compositionally biased region" description="Low complexity" evidence="1">
    <location>
        <begin position="11"/>
        <end position="26"/>
    </location>
</feature>
<dbReference type="InterPro" id="IPR008563">
    <property type="entry name" value="AcMNPV_AC81"/>
</dbReference>
<feature type="region of interest" description="Disordered" evidence="1">
    <location>
        <begin position="1"/>
        <end position="26"/>
    </location>
</feature>
<evidence type="ECO:0000313" key="3">
    <source>
        <dbReference type="EMBL" id="ANW12244.1"/>
    </source>
</evidence>
<proteinExistence type="predicted"/>
<dbReference type="Pfam" id="PF05820">
    <property type="entry name" value="Ac81"/>
    <property type="match status" value="1"/>
</dbReference>
<gene>
    <name evidence="3" type="primary">masp1.11</name>
</gene>